<evidence type="ECO:0000259" key="2">
    <source>
        <dbReference type="Pfam" id="PF22494"/>
    </source>
</evidence>
<reference evidence="3 4" key="1">
    <citation type="submission" date="2014-10" db="EMBL/GenBank/DDBJ databases">
        <title>Pedobacter Kyungheensis.</title>
        <authorList>
            <person name="Anderson B.M."/>
            <person name="Newman J.D."/>
        </authorList>
    </citation>
    <scope>NUCLEOTIDE SEQUENCE [LARGE SCALE GENOMIC DNA]</scope>
    <source>
        <strain evidence="3 4">KACC 16221</strain>
    </source>
</reference>
<dbReference type="InterPro" id="IPR055188">
    <property type="entry name" value="Choice_anch_I"/>
</dbReference>
<dbReference type="InterPro" id="IPR052956">
    <property type="entry name" value="Mesenchyme-surface_protein"/>
</dbReference>
<proteinExistence type="predicted"/>
<feature type="domain" description="Choice-of-anchor I" evidence="2">
    <location>
        <begin position="56"/>
        <end position="510"/>
    </location>
</feature>
<keyword evidence="1" id="KW-0732">Signal</keyword>
<dbReference type="AlphaFoldDB" id="A0A0C1D603"/>
<dbReference type="SUPFAM" id="SSF75011">
    <property type="entry name" value="3-carboxy-cis,cis-mucoante lactonizing enzyme"/>
    <property type="match status" value="1"/>
</dbReference>
<dbReference type="RefSeq" id="WP_039483039.1">
    <property type="nucleotide sequence ID" value="NZ_JSYN01000046.1"/>
</dbReference>
<evidence type="ECO:0000256" key="1">
    <source>
        <dbReference type="SAM" id="SignalP"/>
    </source>
</evidence>
<dbReference type="PANTHER" id="PTHR46928">
    <property type="entry name" value="MESENCHYME-SPECIFIC CELL SURFACE GLYCOPROTEIN"/>
    <property type="match status" value="1"/>
</dbReference>
<name>A0A0C1D603_9SPHI</name>
<dbReference type="OrthoDB" id="9803927at2"/>
<gene>
    <name evidence="3" type="ORF">OC25_25690</name>
</gene>
<accession>A0A0C1D603</accession>
<dbReference type="InterPro" id="IPR015943">
    <property type="entry name" value="WD40/YVTN_repeat-like_dom_sf"/>
</dbReference>
<comment type="caution">
    <text evidence="3">The sequence shown here is derived from an EMBL/GenBank/DDBJ whole genome shotgun (WGS) entry which is preliminary data.</text>
</comment>
<dbReference type="NCBIfam" id="NF038117">
    <property type="entry name" value="choice_anch_I"/>
    <property type="match status" value="1"/>
</dbReference>
<dbReference type="Proteomes" id="UP000031246">
    <property type="component" value="Unassembled WGS sequence"/>
</dbReference>
<organism evidence="3 4">
    <name type="scientific">Pedobacter kyungheensis</name>
    <dbReference type="NCBI Taxonomy" id="1069985"/>
    <lineage>
        <taxon>Bacteria</taxon>
        <taxon>Pseudomonadati</taxon>
        <taxon>Bacteroidota</taxon>
        <taxon>Sphingobacteriia</taxon>
        <taxon>Sphingobacteriales</taxon>
        <taxon>Sphingobacteriaceae</taxon>
        <taxon>Pedobacter</taxon>
    </lineage>
</organism>
<evidence type="ECO:0000313" key="4">
    <source>
        <dbReference type="Proteomes" id="UP000031246"/>
    </source>
</evidence>
<dbReference type="PANTHER" id="PTHR46928:SF1">
    <property type="entry name" value="MESENCHYME-SPECIFIC CELL SURFACE GLYCOPROTEIN"/>
    <property type="match status" value="1"/>
</dbReference>
<dbReference type="Pfam" id="PF22494">
    <property type="entry name" value="choice_anch_I"/>
    <property type="match status" value="1"/>
</dbReference>
<feature type="chain" id="PRO_5002130627" evidence="1">
    <location>
        <begin position="19"/>
        <end position="515"/>
    </location>
</feature>
<dbReference type="PROSITE" id="PS51257">
    <property type="entry name" value="PROKAR_LIPOPROTEIN"/>
    <property type="match status" value="1"/>
</dbReference>
<feature type="signal peptide" evidence="1">
    <location>
        <begin position="1"/>
        <end position="18"/>
    </location>
</feature>
<dbReference type="Gene3D" id="2.130.10.10">
    <property type="entry name" value="YVTN repeat-like/Quinoprotein amine dehydrogenase"/>
    <property type="match status" value="1"/>
</dbReference>
<dbReference type="EMBL" id="JSYN01000046">
    <property type="protein sequence ID" value="KIA89190.1"/>
    <property type="molecule type" value="Genomic_DNA"/>
</dbReference>
<protein>
    <submittedName>
        <fullName evidence="3">Alkaline phosphatase</fullName>
    </submittedName>
</protein>
<keyword evidence="4" id="KW-1185">Reference proteome</keyword>
<evidence type="ECO:0000313" key="3">
    <source>
        <dbReference type="EMBL" id="KIA89190.1"/>
    </source>
</evidence>
<sequence>MNCKKLFGAILIASLAFAACKKNPTDEPIIDPPIEAVVPEKIDSFKEIASIDLGGETAAEISAYDPLTKKLFVVSNDGGAKVEVLDLANYPTVTKSKTLSYASNAGINSVAVSNGLLAIALDGADKQGNGDLVVLKTSDLSEVKKITVGAMPDMVTFSPDGNYILSANEGEPNLAYTVDPKGSISIINVKDNYSVKTVDFSAFESQKATLLAGGFRIYGYNASFTQDIEPEYIAVSSDSKKAYVTLQENNGVAEIDVVAGTITKITPLGTRDISLAENAFDVSDKDNKKELGTWPIKAYYLPDAISYFTTGGTAYLALANEGDTRQDYTPKEAKEEVRVKDLMLDPVKFPNAATLQLDANLGRLTVTNTAGFTMVGTNKVYQELFSTGGRSVSILNASTGALVANIGKDLEQHVIDAGKYDDDRSDNKGVEVESVTVAQVNGQTLAFIGMERADAIAIYNVTNPAAPKFVQLFSTGDAPEGLLFVKPKDSPNGRSLLIVSNEGDGTVKFYQPDKI</sequence>